<gene>
    <name evidence="6" type="ORF">J0I24_00135</name>
</gene>
<feature type="non-terminal residue" evidence="6">
    <location>
        <position position="371"/>
    </location>
</feature>
<feature type="domain" description="Pilus formation protein N-terminal" evidence="5">
    <location>
        <begin position="71"/>
        <end position="137"/>
    </location>
</feature>
<feature type="signal peptide" evidence="3">
    <location>
        <begin position="1"/>
        <end position="22"/>
    </location>
</feature>
<evidence type="ECO:0000313" key="6">
    <source>
        <dbReference type="EMBL" id="MBN8742694.1"/>
    </source>
</evidence>
<dbReference type="InterPro" id="IPR004846">
    <property type="entry name" value="T2SS/T3SS_dom"/>
</dbReference>
<dbReference type="Pfam" id="PF13629">
    <property type="entry name" value="T2SS-T3SS_pil_N"/>
    <property type="match status" value="1"/>
</dbReference>
<evidence type="ECO:0000259" key="4">
    <source>
        <dbReference type="Pfam" id="PF00263"/>
    </source>
</evidence>
<dbReference type="InterPro" id="IPR032789">
    <property type="entry name" value="T2SS-T3SS_pil_N"/>
</dbReference>
<proteinExistence type="inferred from homology"/>
<comment type="caution">
    <text evidence="6">The sequence shown here is derived from an EMBL/GenBank/DDBJ whole genome shotgun (WGS) entry which is preliminary data.</text>
</comment>
<accession>A0A8I1MT85</accession>
<dbReference type="RefSeq" id="WP_276726703.1">
    <property type="nucleotide sequence ID" value="NZ_JAFKMR010000005.1"/>
</dbReference>
<protein>
    <submittedName>
        <fullName evidence="6">Pilus assembly protein N-terminal domain-containing protein</fullName>
    </submittedName>
</protein>
<sequence>MSLSPRQLACIASMGLLATAQAQTPAPTASGPTASAHPVATPPAPRPNTSGMLVVDPTADVPAGSSAQARQRTLRLYVGQVRVIDTVPVARIAIGNGKMIGVTALKNQIVLIAQKPGVSDLYVWDRAGAQTNLHLIVSPGDVSHIQADVNAVLRGFPGVRADLRGGEIVLSGALTPTRFTALKAAIKPYPDVINLVRGDAVHMRRMVELDVQVVNFSKSALKNLGINWQQSILGPSAGLVGDFHSNGLYRLGDVTGGGATPGNALNGPGGALSGLPLSVSPFSSYLGLVTSLTSAINLAVTNGQAYILANPRLVTRSGQAASFLAGGEVPIPVAGALGTTSIDYKSYGVKLHIAPQVDAQGHILATIQTSL</sequence>
<comment type="similarity">
    <text evidence="1">Belongs to the bacterial secretin family.</text>
</comment>
<dbReference type="Proteomes" id="UP000664800">
    <property type="component" value="Unassembled WGS sequence"/>
</dbReference>
<feature type="chain" id="PRO_5034576668" evidence="3">
    <location>
        <begin position="23"/>
        <end position="371"/>
    </location>
</feature>
<evidence type="ECO:0000256" key="1">
    <source>
        <dbReference type="RuleBase" id="RU004003"/>
    </source>
</evidence>
<dbReference type="GO" id="GO:0015627">
    <property type="term" value="C:type II protein secretion system complex"/>
    <property type="evidence" value="ECO:0007669"/>
    <property type="project" value="TreeGrafter"/>
</dbReference>
<evidence type="ECO:0000256" key="2">
    <source>
        <dbReference type="SAM" id="MobiDB-lite"/>
    </source>
</evidence>
<feature type="compositionally biased region" description="Low complexity" evidence="2">
    <location>
        <begin position="23"/>
        <end position="36"/>
    </location>
</feature>
<keyword evidence="3" id="KW-0732">Signal</keyword>
<feature type="domain" description="Type II/III secretion system secretin-like" evidence="4">
    <location>
        <begin position="301"/>
        <end position="369"/>
    </location>
</feature>
<dbReference type="GO" id="GO:0009306">
    <property type="term" value="P:protein secretion"/>
    <property type="evidence" value="ECO:0007669"/>
    <property type="project" value="InterPro"/>
</dbReference>
<dbReference type="AlphaFoldDB" id="A0A8I1MT85"/>
<organism evidence="6 7">
    <name type="scientific">Thiomonas arsenitoxydans (strain DSM 22701 / CIP 110005 / 3As)</name>
    <dbReference type="NCBI Taxonomy" id="426114"/>
    <lineage>
        <taxon>Bacteria</taxon>
        <taxon>Pseudomonadati</taxon>
        <taxon>Pseudomonadota</taxon>
        <taxon>Betaproteobacteria</taxon>
        <taxon>Burkholderiales</taxon>
        <taxon>Thiomonas</taxon>
    </lineage>
</organism>
<dbReference type="Pfam" id="PF00263">
    <property type="entry name" value="Secretin"/>
    <property type="match status" value="1"/>
</dbReference>
<feature type="region of interest" description="Disordered" evidence="2">
    <location>
        <begin position="23"/>
        <end position="66"/>
    </location>
</feature>
<dbReference type="InterPro" id="IPR050810">
    <property type="entry name" value="Bact_Secretion_Sys_Channel"/>
</dbReference>
<dbReference type="EMBL" id="JAFKMR010000005">
    <property type="protein sequence ID" value="MBN8742694.1"/>
    <property type="molecule type" value="Genomic_DNA"/>
</dbReference>
<evidence type="ECO:0000259" key="5">
    <source>
        <dbReference type="Pfam" id="PF13629"/>
    </source>
</evidence>
<dbReference type="PANTHER" id="PTHR30332">
    <property type="entry name" value="PROBABLE GENERAL SECRETION PATHWAY PROTEIN D"/>
    <property type="match status" value="1"/>
</dbReference>
<evidence type="ECO:0000313" key="7">
    <source>
        <dbReference type="Proteomes" id="UP000664800"/>
    </source>
</evidence>
<name>A0A8I1MT85_THIA3</name>
<dbReference type="PANTHER" id="PTHR30332:SF17">
    <property type="entry name" value="TYPE IV PILIATION SYSTEM PROTEIN DR_0774-RELATED"/>
    <property type="match status" value="1"/>
</dbReference>
<evidence type="ECO:0000256" key="3">
    <source>
        <dbReference type="SAM" id="SignalP"/>
    </source>
</evidence>
<reference evidence="6" key="1">
    <citation type="submission" date="2021-02" db="EMBL/GenBank/DDBJ databases">
        <title>Thiocyanate and organic carbon inputs drive convergent selection for specific autotrophic Afipia and Thiobacillus strains within complex microbiomes.</title>
        <authorList>
            <person name="Huddy R.J."/>
            <person name="Sachdeva R."/>
            <person name="Kadzinga F."/>
            <person name="Kantor R.S."/>
            <person name="Harrison S.T.L."/>
            <person name="Banfield J.F."/>
        </authorList>
    </citation>
    <scope>NUCLEOTIDE SEQUENCE</scope>
    <source>
        <strain evidence="6">SCN18_13_7_16_R3_B_64_19</strain>
    </source>
</reference>